<keyword evidence="1" id="KW-0413">Isomerase</keyword>
<dbReference type="SUPFAM" id="SSF53756">
    <property type="entry name" value="UDP-Glycosyltransferase/glycogen phosphorylase"/>
    <property type="match status" value="1"/>
</dbReference>
<dbReference type="Pfam" id="PF02350">
    <property type="entry name" value="Epimerase_2"/>
    <property type="match status" value="1"/>
</dbReference>
<sequence length="360" mass="38791">MTSIATVIGARPQFIKAAPVSLAIAALTNLNELIIHTGQHFDANMSDIFFEELGIARPAHHLGISGGGHGEMTGAMLAALEKIYLRIKPEAVLVYGDTNSTLAGALAATKLHIPVVHVEAGLRSFNRRMPEEQNRIVVDHLSDLLLAPSRIAINNLHREGIESTKMMQVGDVMYDATLLFGQQAIGSSTILNRLRMVGKDYVLATIHRAENTDDPARLIRIMEALRAVADTIPVILPIHPRTMAAIQQRGCDLGRVTIIEPVGYLDMIVLESQASVIATDSGGVQKEAYFHRVPCVTLRDETEWVELVETGWNVLAPPTDAASVAATILNRAGSTGEDTSPYGDGKAAEKVALSMAELLA</sequence>
<name>A0ABX3X2C3_9BRAD</name>
<dbReference type="Gene3D" id="3.40.50.2000">
    <property type="entry name" value="Glycogen Phosphorylase B"/>
    <property type="match status" value="2"/>
</dbReference>
<dbReference type="InterPro" id="IPR003331">
    <property type="entry name" value="UDP_GlcNAc_Epimerase_2_dom"/>
</dbReference>
<dbReference type="RefSeq" id="WP_018454723.1">
    <property type="nucleotide sequence ID" value="NZ_NAFJ01000147.1"/>
</dbReference>
<dbReference type="PANTHER" id="PTHR43174">
    <property type="entry name" value="UDP-N-ACETYLGLUCOSAMINE 2-EPIMERASE"/>
    <property type="match status" value="1"/>
</dbReference>
<evidence type="ECO:0000256" key="1">
    <source>
        <dbReference type="RuleBase" id="RU003513"/>
    </source>
</evidence>
<protein>
    <submittedName>
        <fullName evidence="3">UDP-N-acetylglucosamine 2-epimerase (Non-hydrolyzing)</fullName>
    </submittedName>
</protein>
<organism evidence="3 4">
    <name type="scientific">Bradyrhizobium canariense</name>
    <dbReference type="NCBI Taxonomy" id="255045"/>
    <lineage>
        <taxon>Bacteria</taxon>
        <taxon>Pseudomonadati</taxon>
        <taxon>Pseudomonadota</taxon>
        <taxon>Alphaproteobacteria</taxon>
        <taxon>Hyphomicrobiales</taxon>
        <taxon>Nitrobacteraceae</taxon>
        <taxon>Bradyrhizobium</taxon>
    </lineage>
</organism>
<dbReference type="InterPro" id="IPR029767">
    <property type="entry name" value="WecB-like"/>
</dbReference>
<keyword evidence="4" id="KW-1185">Reference proteome</keyword>
<comment type="caution">
    <text evidence="3">The sequence shown here is derived from an EMBL/GenBank/DDBJ whole genome shotgun (WGS) entry which is preliminary data.</text>
</comment>
<comment type="similarity">
    <text evidence="1">Belongs to the UDP-N-acetylglucosamine 2-epimerase family.</text>
</comment>
<dbReference type="PANTHER" id="PTHR43174:SF1">
    <property type="entry name" value="UDP-N-ACETYLGLUCOSAMINE 2-EPIMERASE"/>
    <property type="match status" value="1"/>
</dbReference>
<proteinExistence type="inferred from homology"/>
<gene>
    <name evidence="3" type="ORF">BST63_17890</name>
</gene>
<feature type="domain" description="UDP-N-acetylglucosamine 2-epimerase" evidence="2">
    <location>
        <begin position="26"/>
        <end position="352"/>
    </location>
</feature>
<evidence type="ECO:0000313" key="3">
    <source>
        <dbReference type="EMBL" id="OSJ28047.1"/>
    </source>
</evidence>
<dbReference type="EMBL" id="NAFK01000162">
    <property type="protein sequence ID" value="OSJ28047.1"/>
    <property type="molecule type" value="Genomic_DNA"/>
</dbReference>
<accession>A0ABX3X2C3</accession>
<evidence type="ECO:0000259" key="2">
    <source>
        <dbReference type="Pfam" id="PF02350"/>
    </source>
</evidence>
<evidence type="ECO:0000313" key="4">
    <source>
        <dbReference type="Proteomes" id="UP000193884"/>
    </source>
</evidence>
<reference evidence="3 4" key="1">
    <citation type="submission" date="2017-03" db="EMBL/GenBank/DDBJ databases">
        <title>Whole genome sequences of fourteen strains of Bradyrhizobium canariense and one strain of Bradyrhizobium japonicum isolated from Lupinus (Papilionoideae: Genisteae) species in Algeria.</title>
        <authorList>
            <person name="Crovadore J."/>
            <person name="Chekireb D."/>
            <person name="Brachmann A."/>
            <person name="Chablais R."/>
            <person name="Cochard B."/>
            <person name="Lefort F."/>
        </authorList>
    </citation>
    <scope>NUCLEOTIDE SEQUENCE [LARGE SCALE GENOMIC DNA]</scope>
    <source>
        <strain evidence="3 4">UBMAN05</strain>
    </source>
</reference>
<dbReference type="NCBIfam" id="TIGR00236">
    <property type="entry name" value="wecB"/>
    <property type="match status" value="1"/>
</dbReference>
<dbReference type="CDD" id="cd03786">
    <property type="entry name" value="GTB_UDP-GlcNAc_2-Epimerase"/>
    <property type="match status" value="1"/>
</dbReference>
<dbReference type="Proteomes" id="UP000193884">
    <property type="component" value="Unassembled WGS sequence"/>
</dbReference>